<dbReference type="SUPFAM" id="SSF103473">
    <property type="entry name" value="MFS general substrate transporter"/>
    <property type="match status" value="1"/>
</dbReference>
<evidence type="ECO:0000256" key="2">
    <source>
        <dbReference type="ARBA" id="ARBA00022448"/>
    </source>
</evidence>
<dbReference type="Proteomes" id="UP000636479">
    <property type="component" value="Unassembled WGS sequence"/>
</dbReference>
<dbReference type="OrthoDB" id="2985014at2759"/>
<dbReference type="EMBL" id="JACAZF010000008">
    <property type="protein sequence ID" value="KAF7297483.1"/>
    <property type="molecule type" value="Genomic_DNA"/>
</dbReference>
<feature type="transmembrane region" description="Helical" evidence="7">
    <location>
        <begin position="367"/>
        <end position="389"/>
    </location>
</feature>
<dbReference type="PANTHER" id="PTHR43791:SF85">
    <property type="entry name" value="TRANSPORTER, PUTATIVE (AFU_ORTHOLOGUE AFUA_6G00710)-RELATED"/>
    <property type="match status" value="1"/>
</dbReference>
<comment type="caution">
    <text evidence="9">The sequence shown here is derived from an EMBL/GenBank/DDBJ whole genome shotgun (WGS) entry which is preliminary data.</text>
</comment>
<evidence type="ECO:0000313" key="9">
    <source>
        <dbReference type="EMBL" id="KAF7297483.1"/>
    </source>
</evidence>
<feature type="transmembrane region" description="Helical" evidence="7">
    <location>
        <begin position="318"/>
        <end position="335"/>
    </location>
</feature>
<dbReference type="InterPro" id="IPR036259">
    <property type="entry name" value="MFS_trans_sf"/>
</dbReference>
<evidence type="ECO:0000256" key="4">
    <source>
        <dbReference type="ARBA" id="ARBA00022989"/>
    </source>
</evidence>
<feature type="transmembrane region" description="Helical" evidence="7">
    <location>
        <begin position="205"/>
        <end position="227"/>
    </location>
</feature>
<dbReference type="PANTHER" id="PTHR43791">
    <property type="entry name" value="PERMEASE-RELATED"/>
    <property type="match status" value="1"/>
</dbReference>
<feature type="compositionally biased region" description="Pro residues" evidence="6">
    <location>
        <begin position="535"/>
        <end position="544"/>
    </location>
</feature>
<feature type="domain" description="Major facilitator superfamily (MFS) profile" evidence="8">
    <location>
        <begin position="45"/>
        <end position="460"/>
    </location>
</feature>
<feature type="transmembrane region" description="Helical" evidence="7">
    <location>
        <begin position="437"/>
        <end position="456"/>
    </location>
</feature>
<dbReference type="InterPro" id="IPR020846">
    <property type="entry name" value="MFS_dom"/>
</dbReference>
<feature type="compositionally biased region" description="Low complexity" evidence="6">
    <location>
        <begin position="509"/>
        <end position="520"/>
    </location>
</feature>
<dbReference type="Pfam" id="PF07690">
    <property type="entry name" value="MFS_1"/>
    <property type="match status" value="1"/>
</dbReference>
<dbReference type="GO" id="GO:0016020">
    <property type="term" value="C:membrane"/>
    <property type="evidence" value="ECO:0007669"/>
    <property type="project" value="UniProtKB-SubCell"/>
</dbReference>
<organism evidence="9 10">
    <name type="scientific">Mycena indigotica</name>
    <dbReference type="NCBI Taxonomy" id="2126181"/>
    <lineage>
        <taxon>Eukaryota</taxon>
        <taxon>Fungi</taxon>
        <taxon>Dikarya</taxon>
        <taxon>Basidiomycota</taxon>
        <taxon>Agaricomycotina</taxon>
        <taxon>Agaricomycetes</taxon>
        <taxon>Agaricomycetidae</taxon>
        <taxon>Agaricales</taxon>
        <taxon>Marasmiineae</taxon>
        <taxon>Mycenaceae</taxon>
        <taxon>Mycena</taxon>
    </lineage>
</organism>
<sequence>MAASTTTVLGEKLAVDAVESPGSERDEVAEDPRLEHVWAKLDRWVLPLVTLFWLLSFLDRTNIGNAKVAGLMKDLQLTNREYSIALTVTYVPYIAAELPASLVLKKVGPHRLLPTLLTLWGIVTVCEGTISSYAGLLACRFFLGLFEGGLFPGLALYLSYFYPRAKLQLRITTFFSMAAFSGAFGGIIAYGIVNNLAHTHGHKGWQWIFIIEGAITVFVGIVSFFLWPPSVEKTRFLTQEEKAYVNGRLRADGAIHRDEAADAFSWQDVPKAFMSIHVILLGIAFFLHGTTLFSFAYFTPSILQGLGYTAAKAQLMSVPPYSVAFVVSMTTAWVSDKYRCRGLATVFGAVLGIVGFAMFLGSGDTRVQYGSLFLSLTGAYVVAPALATWNANNSAPHTRRATAIAIGFSMANTGGILSTWLLGSISPGPRYTKGTRLLLAFSVGLLVVTLAAIAYLRRENAKKRALRKTVAREEEDAALGDRSACVAIAHFAATPGPVHASADTTRRMATSAADSAGTAAILERRPSPSFTLRNPPGPSSPSPHPATSASRCHQQIGHDDLENRPSRVSTRSPSGLQRATDCAGVCETRASRSAVNPRQPMGGSVCGRRDRTERTLRETRTEPAITSPNPGPPNARASRRQRRAMPGRQVSLCTTHPGRLHPVHPATSPAIRYKLQRTNQAPNEEQDVLSHTTSPKSEERALRSPSASTPARAGPTRAADKGRFAKVSESYQQPRGHSERKTWGMMMLTTADLLCGTTQTSRSAANLAASLSATGPAFAVQAACIVVGDAE</sequence>
<dbReference type="RefSeq" id="XP_037217842.1">
    <property type="nucleotide sequence ID" value="XM_037366430.1"/>
</dbReference>
<feature type="transmembrane region" description="Helical" evidence="7">
    <location>
        <begin position="83"/>
        <end position="104"/>
    </location>
</feature>
<feature type="transmembrane region" description="Helical" evidence="7">
    <location>
        <begin position="141"/>
        <end position="162"/>
    </location>
</feature>
<feature type="transmembrane region" description="Helical" evidence="7">
    <location>
        <begin position="342"/>
        <end position="361"/>
    </location>
</feature>
<dbReference type="Gene3D" id="1.20.1250.20">
    <property type="entry name" value="MFS general substrate transporter like domains"/>
    <property type="match status" value="2"/>
</dbReference>
<dbReference type="InterPro" id="IPR011701">
    <property type="entry name" value="MFS"/>
</dbReference>
<evidence type="ECO:0000256" key="1">
    <source>
        <dbReference type="ARBA" id="ARBA00004141"/>
    </source>
</evidence>
<keyword evidence="3 7" id="KW-0812">Transmembrane</keyword>
<feature type="compositionally biased region" description="Polar residues" evidence="6">
    <location>
        <begin position="566"/>
        <end position="577"/>
    </location>
</feature>
<keyword evidence="4 7" id="KW-1133">Transmembrane helix</keyword>
<feature type="transmembrane region" description="Helical" evidence="7">
    <location>
        <begin position="401"/>
        <end position="425"/>
    </location>
</feature>
<dbReference type="GO" id="GO:0022857">
    <property type="term" value="F:transmembrane transporter activity"/>
    <property type="evidence" value="ECO:0007669"/>
    <property type="project" value="InterPro"/>
</dbReference>
<proteinExistence type="predicted"/>
<keyword evidence="5 7" id="KW-0472">Membrane</keyword>
<reference evidence="9" key="1">
    <citation type="submission" date="2020-05" db="EMBL/GenBank/DDBJ databases">
        <title>Mycena genomes resolve the evolution of fungal bioluminescence.</title>
        <authorList>
            <person name="Tsai I.J."/>
        </authorList>
    </citation>
    <scope>NUCLEOTIDE SEQUENCE</scope>
    <source>
        <strain evidence="9">171206Taipei</strain>
    </source>
</reference>
<evidence type="ECO:0000256" key="6">
    <source>
        <dbReference type="SAM" id="MobiDB-lite"/>
    </source>
</evidence>
<dbReference type="AlphaFoldDB" id="A0A8H6W0V7"/>
<keyword evidence="2" id="KW-0813">Transport</keyword>
<feature type="region of interest" description="Disordered" evidence="6">
    <location>
        <begin position="679"/>
        <end position="739"/>
    </location>
</feature>
<feature type="transmembrane region" description="Helical" evidence="7">
    <location>
        <begin position="116"/>
        <end position="135"/>
    </location>
</feature>
<dbReference type="GeneID" id="59348946"/>
<feature type="region of interest" description="Disordered" evidence="6">
    <location>
        <begin position="509"/>
        <end position="647"/>
    </location>
</feature>
<comment type="subcellular location">
    <subcellularLocation>
        <location evidence="1">Membrane</location>
        <topology evidence="1">Multi-pass membrane protein</topology>
    </subcellularLocation>
</comment>
<evidence type="ECO:0000313" key="10">
    <source>
        <dbReference type="Proteomes" id="UP000636479"/>
    </source>
</evidence>
<evidence type="ECO:0000256" key="5">
    <source>
        <dbReference type="ARBA" id="ARBA00023136"/>
    </source>
</evidence>
<dbReference type="FunFam" id="1.20.1250.20:FF:000013">
    <property type="entry name" value="MFS general substrate transporter"/>
    <property type="match status" value="1"/>
</dbReference>
<dbReference type="PROSITE" id="PS50850">
    <property type="entry name" value="MFS"/>
    <property type="match status" value="1"/>
</dbReference>
<feature type="compositionally biased region" description="Polar residues" evidence="6">
    <location>
        <begin position="679"/>
        <end position="695"/>
    </location>
</feature>
<feature type="compositionally biased region" description="Basic and acidic residues" evidence="6">
    <location>
        <begin position="556"/>
        <end position="565"/>
    </location>
</feature>
<protein>
    <submittedName>
        <fullName evidence="9">MFS domain-containing protein</fullName>
    </submittedName>
</protein>
<name>A0A8H6W0V7_9AGAR</name>
<feature type="transmembrane region" description="Helical" evidence="7">
    <location>
        <begin position="278"/>
        <end position="298"/>
    </location>
</feature>
<accession>A0A8H6W0V7</accession>
<gene>
    <name evidence="9" type="ORF">MIND_00982100</name>
</gene>
<evidence type="ECO:0000256" key="3">
    <source>
        <dbReference type="ARBA" id="ARBA00022692"/>
    </source>
</evidence>
<keyword evidence="10" id="KW-1185">Reference proteome</keyword>
<evidence type="ECO:0000259" key="8">
    <source>
        <dbReference type="PROSITE" id="PS50850"/>
    </source>
</evidence>
<evidence type="ECO:0000256" key="7">
    <source>
        <dbReference type="SAM" id="Phobius"/>
    </source>
</evidence>
<dbReference type="FunFam" id="1.20.1250.20:FF:000034">
    <property type="entry name" value="MFS general substrate transporter"/>
    <property type="match status" value="1"/>
</dbReference>
<feature type="transmembrane region" description="Helical" evidence="7">
    <location>
        <begin position="174"/>
        <end position="193"/>
    </location>
</feature>
<feature type="compositionally biased region" description="Basic and acidic residues" evidence="6">
    <location>
        <begin position="607"/>
        <end position="621"/>
    </location>
</feature>